<dbReference type="InterPro" id="IPR004481">
    <property type="entry name" value="K/Na/Ca-exchanger"/>
</dbReference>
<dbReference type="HOGENOM" id="CLU_007948_5_2_1"/>
<evidence type="ECO:0000256" key="4">
    <source>
        <dbReference type="ARBA" id="ARBA00022449"/>
    </source>
</evidence>
<evidence type="ECO:0000256" key="6">
    <source>
        <dbReference type="ARBA" id="ARBA00022568"/>
    </source>
</evidence>
<dbReference type="KEGG" id="phu:Phum_PHUM504300"/>
<dbReference type="PANTHER" id="PTHR10846">
    <property type="entry name" value="SODIUM/POTASSIUM/CALCIUM EXCHANGER"/>
    <property type="match status" value="1"/>
</dbReference>
<keyword evidence="5" id="KW-0633">Potassium transport</keyword>
<dbReference type="EMBL" id="DS235840">
    <property type="protein sequence ID" value="EEB18194.1"/>
    <property type="molecule type" value="Genomic_DNA"/>
</dbReference>
<dbReference type="RefSeq" id="XP_002430932.1">
    <property type="nucleotide sequence ID" value="XM_002430887.1"/>
</dbReference>
<dbReference type="GO" id="GO:0005262">
    <property type="term" value="F:calcium channel activity"/>
    <property type="evidence" value="ECO:0007669"/>
    <property type="project" value="TreeGrafter"/>
</dbReference>
<feature type="domain" description="Sodium/calcium exchanger membrane region" evidence="19">
    <location>
        <begin position="442"/>
        <end position="588"/>
    </location>
</feature>
<evidence type="ECO:0000259" key="19">
    <source>
        <dbReference type="Pfam" id="PF01699"/>
    </source>
</evidence>
<dbReference type="OMA" id="QVWIMAT"/>
<gene>
    <name evidence="21" type="primary">8232914</name>
    <name evidence="20" type="ORF">Phum_PHUM504300</name>
</gene>
<keyword evidence="3" id="KW-0813">Transport</keyword>
<evidence type="ECO:0000256" key="11">
    <source>
        <dbReference type="ARBA" id="ARBA00022958"/>
    </source>
</evidence>
<keyword evidence="13" id="KW-0915">Sodium</keyword>
<keyword evidence="8" id="KW-0732">Signal</keyword>
<evidence type="ECO:0000256" key="18">
    <source>
        <dbReference type="SAM" id="Phobius"/>
    </source>
</evidence>
<name>E0VXT8_PEDHC</name>
<evidence type="ECO:0000256" key="3">
    <source>
        <dbReference type="ARBA" id="ARBA00022448"/>
    </source>
</evidence>
<feature type="region of interest" description="Disordered" evidence="17">
    <location>
        <begin position="335"/>
        <end position="390"/>
    </location>
</feature>
<dbReference type="PANTHER" id="PTHR10846:SF2">
    <property type="entry name" value="RE48874P"/>
    <property type="match status" value="1"/>
</dbReference>
<dbReference type="Proteomes" id="UP000009046">
    <property type="component" value="Unassembled WGS sequence"/>
</dbReference>
<dbReference type="EMBL" id="AAZO01006130">
    <property type="status" value="NOT_ANNOTATED_CDS"/>
    <property type="molecule type" value="Genomic_DNA"/>
</dbReference>
<feature type="transmembrane region" description="Helical" evidence="18">
    <location>
        <begin position="125"/>
        <end position="148"/>
    </location>
</feature>
<sequence length="601" mass="68066">MSSLNFERHVCEGVTWDDPHFLSENFIQYLTSSDTNNNNNNSSSSDNNNTEIFLLATSSIPIVKNDEISEFPPDLFSVEILQRGGIILHLAGALYSFANIGIICGDYFLPAVDCICSDLNLSQDLAAATFMSFATTAPELFVILIATFLTQSDIGLGAVIGGGMFNILGVATVGGLAAKTSIKLDWWPLFRDSTVYVISVGGLAFVLFDGYVTLYESLFLITYYFIYLFIMFWNRKIRKKIKQFGKIIRRKKFKTNKIKNSTALPNVVMDDIKLGWEKNKKILPISGQSEEDEKNDDDDDDDDPETAFKAYFMHYEECISLRRLSLTSRTSLNERRKSVRSLRKHSSGHQKRSSRLSIQENPNFDSPKEIEEEEEVEEKRKDELTLTDDEEPEEQTFKMIFCTLPVNSIWSKFSWFSLWPACFVFYWTIPDTRTKKFKKFYPVTFIMCIFWIGILSYFATWMISRIGFVLGISESIMGLTFLAIGGSMPEAISTYIMARQGEGGLGFSNSLGGNTMDICLCLGLPWFLKCLTNDSVAIYSEGMQYNALAIILGIVVLVSVGICTKFHMNKKMGFTCLSFYLLYIILSVLIELEIIPLKIKS</sequence>
<organism>
    <name type="scientific">Pediculus humanus subsp. corporis</name>
    <name type="common">Body louse</name>
    <dbReference type="NCBI Taxonomy" id="121224"/>
    <lineage>
        <taxon>Eukaryota</taxon>
        <taxon>Metazoa</taxon>
        <taxon>Ecdysozoa</taxon>
        <taxon>Arthropoda</taxon>
        <taxon>Hexapoda</taxon>
        <taxon>Insecta</taxon>
        <taxon>Pterygota</taxon>
        <taxon>Neoptera</taxon>
        <taxon>Paraneoptera</taxon>
        <taxon>Psocodea</taxon>
        <taxon>Troctomorpha</taxon>
        <taxon>Phthiraptera</taxon>
        <taxon>Anoplura</taxon>
        <taxon>Pediculidae</taxon>
        <taxon>Pediculus</taxon>
    </lineage>
</organism>
<keyword evidence="6" id="KW-0109">Calcium transport</keyword>
<dbReference type="InterPro" id="IPR004837">
    <property type="entry name" value="NaCa_Exmemb"/>
</dbReference>
<reference evidence="21" key="3">
    <citation type="submission" date="2020-05" db="UniProtKB">
        <authorList>
            <consortium name="EnsemblMetazoa"/>
        </authorList>
    </citation>
    <scope>IDENTIFICATION</scope>
    <source>
        <strain evidence="21">USDA</strain>
    </source>
</reference>
<evidence type="ECO:0000256" key="7">
    <source>
        <dbReference type="ARBA" id="ARBA00022692"/>
    </source>
</evidence>
<dbReference type="CTD" id="8232914"/>
<evidence type="ECO:0000256" key="17">
    <source>
        <dbReference type="SAM" id="MobiDB-lite"/>
    </source>
</evidence>
<evidence type="ECO:0000313" key="22">
    <source>
        <dbReference type="Proteomes" id="UP000009046"/>
    </source>
</evidence>
<evidence type="ECO:0000256" key="12">
    <source>
        <dbReference type="ARBA" id="ARBA00022989"/>
    </source>
</evidence>
<evidence type="ECO:0000256" key="8">
    <source>
        <dbReference type="ARBA" id="ARBA00022729"/>
    </source>
</evidence>
<dbReference type="Pfam" id="PF01699">
    <property type="entry name" value="Na_Ca_ex"/>
    <property type="match status" value="2"/>
</dbReference>
<feature type="transmembrane region" description="Helical" evidence="18">
    <location>
        <begin position="580"/>
        <end position="599"/>
    </location>
</feature>
<keyword evidence="14" id="KW-0406">Ion transport</keyword>
<feature type="compositionally biased region" description="Polar residues" evidence="17">
    <location>
        <begin position="355"/>
        <end position="364"/>
    </location>
</feature>
<dbReference type="AlphaFoldDB" id="E0VXT8"/>
<evidence type="ECO:0000256" key="1">
    <source>
        <dbReference type="ARBA" id="ARBA00004141"/>
    </source>
</evidence>
<dbReference type="NCBIfam" id="TIGR00367">
    <property type="entry name" value="calcium/sodium antiporter"/>
    <property type="match status" value="1"/>
</dbReference>
<dbReference type="EnsemblMetazoa" id="PHUM504300-RA">
    <property type="protein sequence ID" value="PHUM504300-PA"/>
    <property type="gene ID" value="PHUM504300"/>
</dbReference>
<keyword evidence="12 18" id="KW-1133">Transmembrane helix</keyword>
<comment type="subcellular location">
    <subcellularLocation>
        <location evidence="1">Membrane</location>
        <topology evidence="1">Multi-pass membrane protein</topology>
    </subcellularLocation>
</comment>
<evidence type="ECO:0000256" key="13">
    <source>
        <dbReference type="ARBA" id="ARBA00023053"/>
    </source>
</evidence>
<keyword evidence="11" id="KW-0630">Potassium</keyword>
<feature type="transmembrane region" description="Helical" evidence="18">
    <location>
        <begin position="547"/>
        <end position="568"/>
    </location>
</feature>
<evidence type="ECO:0000256" key="10">
    <source>
        <dbReference type="ARBA" id="ARBA00022847"/>
    </source>
</evidence>
<protein>
    <submittedName>
        <fullName evidence="20">Sodium/potassium/calcium exchanger 4, putative</fullName>
    </submittedName>
</protein>
<keyword evidence="4" id="KW-0050">Antiport</keyword>
<evidence type="ECO:0000256" key="5">
    <source>
        <dbReference type="ARBA" id="ARBA00022538"/>
    </source>
</evidence>
<dbReference type="Gene3D" id="1.20.1420.30">
    <property type="entry name" value="NCX, central ion-binding region"/>
    <property type="match status" value="2"/>
</dbReference>
<dbReference type="InParanoid" id="E0VXT8"/>
<keyword evidence="9" id="KW-0106">Calcium</keyword>
<dbReference type="GO" id="GO:0005886">
    <property type="term" value="C:plasma membrane"/>
    <property type="evidence" value="ECO:0007669"/>
    <property type="project" value="TreeGrafter"/>
</dbReference>
<evidence type="ECO:0000256" key="16">
    <source>
        <dbReference type="ARBA" id="ARBA00023201"/>
    </source>
</evidence>
<keyword evidence="15 18" id="KW-0472">Membrane</keyword>
<keyword evidence="10" id="KW-0769">Symport</keyword>
<accession>E0VXT8</accession>
<evidence type="ECO:0000256" key="2">
    <source>
        <dbReference type="ARBA" id="ARBA00005364"/>
    </source>
</evidence>
<evidence type="ECO:0000256" key="9">
    <source>
        <dbReference type="ARBA" id="ARBA00022837"/>
    </source>
</evidence>
<comment type="similarity">
    <text evidence="2">Belongs to the Ca(2+):cation antiporter (CaCA) (TC 2.A.19) family. SLC24A subfamily.</text>
</comment>
<feature type="transmembrane region" description="Helical" evidence="18">
    <location>
        <begin position="466"/>
        <end position="484"/>
    </location>
</feature>
<feature type="transmembrane region" description="Helical" evidence="18">
    <location>
        <begin position="440"/>
        <end position="460"/>
    </location>
</feature>
<keyword evidence="7 18" id="KW-0812">Transmembrane</keyword>
<reference evidence="20" key="1">
    <citation type="submission" date="2007-04" db="EMBL/GenBank/DDBJ databases">
        <title>Annotation of Pediculus humanus corporis strain USDA.</title>
        <authorList>
            <person name="Kirkness E."/>
            <person name="Hannick L."/>
            <person name="Hass B."/>
            <person name="Bruggner R."/>
            <person name="Lawson D."/>
            <person name="Bidwell S."/>
            <person name="Joardar V."/>
            <person name="Caler E."/>
            <person name="Walenz B."/>
            <person name="Inman J."/>
            <person name="Schobel S."/>
            <person name="Galinsky K."/>
            <person name="Amedeo P."/>
            <person name="Strausberg R."/>
        </authorList>
    </citation>
    <scope>NUCLEOTIDE SEQUENCE</scope>
    <source>
        <strain evidence="20">USDA</strain>
    </source>
</reference>
<dbReference type="VEuPathDB" id="VectorBase:PHUM504300"/>
<evidence type="ECO:0000313" key="21">
    <source>
        <dbReference type="EnsemblMetazoa" id="PHUM504300-PA"/>
    </source>
</evidence>
<evidence type="ECO:0000313" key="20">
    <source>
        <dbReference type="EMBL" id="EEB18194.1"/>
    </source>
</evidence>
<evidence type="ECO:0000256" key="14">
    <source>
        <dbReference type="ARBA" id="ARBA00023065"/>
    </source>
</evidence>
<dbReference type="GeneID" id="8232914"/>
<feature type="compositionally biased region" description="Basic residues" evidence="17">
    <location>
        <begin position="337"/>
        <end position="354"/>
    </location>
</feature>
<feature type="domain" description="Sodium/calcium exchanger membrane region" evidence="19">
    <location>
        <begin position="92"/>
        <end position="233"/>
    </location>
</feature>
<dbReference type="GO" id="GO:0015293">
    <property type="term" value="F:symporter activity"/>
    <property type="evidence" value="ECO:0007669"/>
    <property type="project" value="UniProtKB-KW"/>
</dbReference>
<reference evidence="20" key="2">
    <citation type="submission" date="2007-04" db="EMBL/GenBank/DDBJ databases">
        <title>The genome of the human body louse.</title>
        <authorList>
            <consortium name="The Human Body Louse Genome Consortium"/>
            <person name="Kirkness E."/>
            <person name="Walenz B."/>
            <person name="Hass B."/>
            <person name="Bruggner R."/>
            <person name="Strausberg R."/>
        </authorList>
    </citation>
    <scope>NUCLEOTIDE SEQUENCE</scope>
    <source>
        <strain evidence="20">USDA</strain>
    </source>
</reference>
<keyword evidence="22" id="KW-1185">Reference proteome</keyword>
<feature type="transmembrane region" description="Helical" evidence="18">
    <location>
        <begin position="214"/>
        <end position="233"/>
    </location>
</feature>
<evidence type="ECO:0000256" key="15">
    <source>
        <dbReference type="ARBA" id="ARBA00023136"/>
    </source>
</evidence>
<keyword evidence="16" id="KW-0739">Sodium transport</keyword>
<feature type="transmembrane region" description="Helical" evidence="18">
    <location>
        <begin position="154"/>
        <end position="177"/>
    </location>
</feature>
<proteinExistence type="inferred from homology"/>
<dbReference type="FunFam" id="1.20.1420.30:FF:000009">
    <property type="entry name" value="sodium/potassium/calcium exchanger 5 isoform X2"/>
    <property type="match status" value="1"/>
</dbReference>
<dbReference type="InterPro" id="IPR044880">
    <property type="entry name" value="NCX_ion-bd_dom_sf"/>
</dbReference>
<dbReference type="OrthoDB" id="2127281at2759"/>
<dbReference type="GO" id="GO:0008273">
    <property type="term" value="F:calcium, potassium:sodium antiporter activity"/>
    <property type="evidence" value="ECO:0007669"/>
    <property type="project" value="TreeGrafter"/>
</dbReference>
<dbReference type="GO" id="GO:0006874">
    <property type="term" value="P:intracellular calcium ion homeostasis"/>
    <property type="evidence" value="ECO:0007669"/>
    <property type="project" value="TreeGrafter"/>
</dbReference>
<dbReference type="eggNOG" id="KOG1307">
    <property type="taxonomic scope" value="Eukaryota"/>
</dbReference>